<keyword evidence="3" id="KW-1185">Reference proteome</keyword>
<sequence>MKILLKLLFVGSSFSPTFITGKIVKDSIQQNKSNYKFHEYKDKVQNNISFAYPDSYSRNYDEFEYKDNSNYVKKSFNEFYSIKKLRMEQYEKYFENSKLTFNFDSSLRRWTSTSIGQIEAANNNFITENEFQVTLNERQKFIEFNNVYSYQNNNADSFIQVDITMRIERVKQNGEWGLNFNGIIQQEIIIDPINSWKEHYQYTGAILSKNQGLNLSNIEIAFQTKEKELEKSDLQLPILKLDSDINGPNIKSIIERALRNDKEFLNEIGLNSTKKYKFVDINAQGIYASFKNNDVVKLTLRDNQNEYTFLTRLTMPKLNTIKFLNFDRTTNDIDHFSQQVYEIAKKLFDIKDGSFKFVKNSTVNIEGIKQFNAKYATSLLEFLYTSNDGIKNSIQVVCNNVFRLEDKGKRKTWDDVDYKFLPNFKDDIKFEYTDFDDKYYEPIKPTSISLSDKNIVIMKGDKKIIYFKNYKYFLNLYFQTPPEVKLTRIAEDKIMLEALEVWKGEIEIDAINANEIFKLEIEVVSDTIKDFEITNNIELEKGITKEIKFDFIDPKDNLAVINTNKNLEVELIGNKLLIKSNSLEEQKFKLFSNLTKKQLEITVNTLLKVIEPIFENNFEVFETNKVNTFQFKNKAQINFSKLEIQSDELDIDLVNETFNFYNSKPGSYIVKFKYFNYEFSHEIILTNNLNYKETTIYLDEQNQFEYLLEDQKIYHQSSLIEFNIVENKIMGTVNQLEQTIILYKEGTFNTLKFSNEQNPLSPETQKTKDNKLSWLIPIVLIPTVLSICGFIFVYLKRKK</sequence>
<dbReference type="EMBL" id="CP006681">
    <property type="protein sequence ID" value="AHI53197.1"/>
    <property type="molecule type" value="Genomic_DNA"/>
</dbReference>
<dbReference type="AlphaFoldDB" id="W6A894"/>
<name>W6A894_9MOLU</name>
<dbReference type="PATRIC" id="fig|1276246.3.peg.852"/>
<dbReference type="HOGENOM" id="CLU_351920_0_0_14"/>
<dbReference type="STRING" id="1276246.SCULI_v1c08570"/>
<keyword evidence="1" id="KW-1133">Transmembrane helix</keyword>
<gene>
    <name evidence="2" type="ORF">SCULI_v1c08570</name>
</gene>
<dbReference type="Proteomes" id="UP000019267">
    <property type="component" value="Chromosome"/>
</dbReference>
<dbReference type="KEGG" id="scq:SCULI_v1c08570"/>
<accession>W6A894</accession>
<proteinExistence type="predicted"/>
<organism evidence="2 3">
    <name type="scientific">Spiroplasma culicicola AES-1</name>
    <dbReference type="NCBI Taxonomy" id="1276246"/>
    <lineage>
        <taxon>Bacteria</taxon>
        <taxon>Bacillati</taxon>
        <taxon>Mycoplasmatota</taxon>
        <taxon>Mollicutes</taxon>
        <taxon>Entomoplasmatales</taxon>
        <taxon>Spiroplasmataceae</taxon>
        <taxon>Spiroplasma</taxon>
    </lineage>
</organism>
<keyword evidence="1" id="KW-0812">Transmembrane</keyword>
<reference evidence="2 3" key="1">
    <citation type="journal article" date="2014" name="Genome Biol. Evol.">
        <title>Molecular evolution of the substrate utilization strategies and putative virulence factors in mosquito-associated Spiroplasma species.</title>
        <authorList>
            <person name="Chang T.H."/>
            <person name="Lo W.S."/>
            <person name="Ku C."/>
            <person name="Chen L.L."/>
            <person name="Kuo C.H."/>
        </authorList>
    </citation>
    <scope>NUCLEOTIDE SEQUENCE [LARGE SCALE GENOMIC DNA]</scope>
    <source>
        <strain evidence="2">AES-1</strain>
    </source>
</reference>
<evidence type="ECO:0000313" key="3">
    <source>
        <dbReference type="Proteomes" id="UP000019267"/>
    </source>
</evidence>
<feature type="transmembrane region" description="Helical" evidence="1">
    <location>
        <begin position="774"/>
        <end position="795"/>
    </location>
</feature>
<keyword evidence="1" id="KW-0472">Membrane</keyword>
<dbReference type="RefSeq" id="WP_025363422.1">
    <property type="nucleotide sequence ID" value="NZ_CP006681.1"/>
</dbReference>
<protein>
    <submittedName>
        <fullName evidence="2">Uncharacterized protein</fullName>
    </submittedName>
</protein>
<evidence type="ECO:0000256" key="1">
    <source>
        <dbReference type="SAM" id="Phobius"/>
    </source>
</evidence>
<evidence type="ECO:0000313" key="2">
    <source>
        <dbReference type="EMBL" id="AHI53197.1"/>
    </source>
</evidence>